<dbReference type="EMBL" id="CAJPDT010000107">
    <property type="protein sequence ID" value="CAF9938303.1"/>
    <property type="molecule type" value="Genomic_DNA"/>
</dbReference>
<feature type="compositionally biased region" description="Acidic residues" evidence="1">
    <location>
        <begin position="26"/>
        <end position="35"/>
    </location>
</feature>
<dbReference type="OrthoDB" id="5397846at2759"/>
<dbReference type="InterPro" id="IPR038883">
    <property type="entry name" value="AN11006-like"/>
</dbReference>
<evidence type="ECO:0000313" key="4">
    <source>
        <dbReference type="Proteomes" id="UP000664534"/>
    </source>
</evidence>
<proteinExistence type="predicted"/>
<name>A0A8H3IYD4_9LECA</name>
<feature type="domain" description="DUF7730" evidence="2">
    <location>
        <begin position="70"/>
        <end position="200"/>
    </location>
</feature>
<dbReference type="PANTHER" id="PTHR42085">
    <property type="entry name" value="F-BOX DOMAIN-CONTAINING PROTEIN"/>
    <property type="match status" value="1"/>
</dbReference>
<evidence type="ECO:0000313" key="3">
    <source>
        <dbReference type="EMBL" id="CAF9938303.1"/>
    </source>
</evidence>
<dbReference type="Pfam" id="PF24864">
    <property type="entry name" value="DUF7730"/>
    <property type="match status" value="1"/>
</dbReference>
<dbReference type="AlphaFoldDB" id="A0A8H3IYD4"/>
<accession>A0A8H3IYD4</accession>
<reference evidence="3" key="1">
    <citation type="submission" date="2021-03" db="EMBL/GenBank/DDBJ databases">
        <authorList>
            <person name="Tagirdzhanova G."/>
        </authorList>
    </citation>
    <scope>NUCLEOTIDE SEQUENCE</scope>
</reference>
<gene>
    <name evidence="3" type="ORF">IMSHALPRED_000752</name>
</gene>
<comment type="caution">
    <text evidence="3">The sequence shown here is derived from an EMBL/GenBank/DDBJ whole genome shotgun (WGS) entry which is preliminary data.</text>
</comment>
<feature type="region of interest" description="Disordered" evidence="1">
    <location>
        <begin position="103"/>
        <end position="124"/>
    </location>
</feature>
<organism evidence="3 4">
    <name type="scientific">Imshaugia aleurites</name>
    <dbReference type="NCBI Taxonomy" id="172621"/>
    <lineage>
        <taxon>Eukaryota</taxon>
        <taxon>Fungi</taxon>
        <taxon>Dikarya</taxon>
        <taxon>Ascomycota</taxon>
        <taxon>Pezizomycotina</taxon>
        <taxon>Lecanoromycetes</taxon>
        <taxon>OSLEUM clade</taxon>
        <taxon>Lecanoromycetidae</taxon>
        <taxon>Lecanorales</taxon>
        <taxon>Lecanorineae</taxon>
        <taxon>Parmeliaceae</taxon>
        <taxon>Imshaugia</taxon>
    </lineage>
</organism>
<dbReference type="InterPro" id="IPR056632">
    <property type="entry name" value="DUF7730"/>
</dbReference>
<keyword evidence="4" id="KW-1185">Reference proteome</keyword>
<evidence type="ECO:0000259" key="2">
    <source>
        <dbReference type="Pfam" id="PF24864"/>
    </source>
</evidence>
<sequence>MATTTVTTRGYPKRKRAEISYHESSSDEGEGDDEYGVPAKEMAAKTNKKLKASHTNLSTKPLPKRKIFPFTSLPAELKNQIYAFALTDENGIYLISRTKRHRRTVQRSASAASNSSSASYRRHRSQLYPHSGSSSWSSANTPLPALTPNILLLNRAIYAETQPILYADNTFALEDTSAMYAFLATIGPKNRATLTDLTIKGWGHTKVHKALNHPAFTMLAGAVNLRRLHLDCVIAWGGPKSVAKQLYCDGINWLETVGAAKGNFDAAIELIDIPDGSLDLELRTWAPNPSMTTEDKLEEFRAELRKWLH</sequence>
<dbReference type="Proteomes" id="UP000664534">
    <property type="component" value="Unassembled WGS sequence"/>
</dbReference>
<feature type="region of interest" description="Disordered" evidence="1">
    <location>
        <begin position="1"/>
        <end position="36"/>
    </location>
</feature>
<protein>
    <recommendedName>
        <fullName evidence="2">DUF7730 domain-containing protein</fullName>
    </recommendedName>
</protein>
<dbReference type="PANTHER" id="PTHR42085:SF8">
    <property type="entry name" value="F-BOX DOMAIN-CONTAINING PROTEIN"/>
    <property type="match status" value="1"/>
</dbReference>
<evidence type="ECO:0000256" key="1">
    <source>
        <dbReference type="SAM" id="MobiDB-lite"/>
    </source>
</evidence>
<feature type="compositionally biased region" description="Low complexity" evidence="1">
    <location>
        <begin position="107"/>
        <end position="119"/>
    </location>
</feature>